<dbReference type="InterPro" id="IPR050194">
    <property type="entry name" value="Glycosyltransferase_grp1"/>
</dbReference>
<dbReference type="Pfam" id="PF00534">
    <property type="entry name" value="Glycos_transf_1"/>
    <property type="match status" value="1"/>
</dbReference>
<evidence type="ECO:0000313" key="3">
    <source>
        <dbReference type="Proteomes" id="UP000481947"/>
    </source>
</evidence>
<dbReference type="Proteomes" id="UP000481947">
    <property type="component" value="Unassembled WGS sequence"/>
</dbReference>
<dbReference type="GO" id="GO:0016757">
    <property type="term" value="F:glycosyltransferase activity"/>
    <property type="evidence" value="ECO:0007669"/>
    <property type="project" value="InterPro"/>
</dbReference>
<dbReference type="SUPFAM" id="SSF53756">
    <property type="entry name" value="UDP-Glycosyltransferase/glycogen phosphorylase"/>
    <property type="match status" value="1"/>
</dbReference>
<dbReference type="Gene3D" id="3.40.50.2000">
    <property type="entry name" value="Glycogen Phosphorylase B"/>
    <property type="match status" value="1"/>
</dbReference>
<dbReference type="RefSeq" id="WP_161125696.1">
    <property type="nucleotide sequence ID" value="NZ_VYSB01000014.1"/>
</dbReference>
<protein>
    <submittedName>
        <fullName evidence="2">Glycosyltransferase family 4 protein</fullName>
    </submittedName>
</protein>
<gene>
    <name evidence="2" type="ORF">F5985_12875</name>
</gene>
<keyword evidence="2" id="KW-0808">Transferase</keyword>
<evidence type="ECO:0000313" key="2">
    <source>
        <dbReference type="EMBL" id="MYZ53001.1"/>
    </source>
</evidence>
<accession>A0A7C9MY97</accession>
<dbReference type="CDD" id="cd03801">
    <property type="entry name" value="GT4_PimA-like"/>
    <property type="match status" value="1"/>
</dbReference>
<dbReference type="PANTHER" id="PTHR45947:SF3">
    <property type="entry name" value="SULFOQUINOVOSYL TRANSFERASE SQD2"/>
    <property type="match status" value="1"/>
</dbReference>
<comment type="caution">
    <text evidence="2">The sequence shown here is derived from an EMBL/GenBank/DDBJ whole genome shotgun (WGS) entry which is preliminary data.</text>
</comment>
<organism evidence="2 3">
    <name type="scientific">Malikia spinosa</name>
    <dbReference type="NCBI Taxonomy" id="86180"/>
    <lineage>
        <taxon>Bacteria</taxon>
        <taxon>Pseudomonadati</taxon>
        <taxon>Pseudomonadota</taxon>
        <taxon>Betaproteobacteria</taxon>
        <taxon>Burkholderiales</taxon>
        <taxon>Comamonadaceae</taxon>
        <taxon>Malikia</taxon>
    </lineage>
</organism>
<reference evidence="2 3" key="1">
    <citation type="submission" date="2019-09" db="EMBL/GenBank/DDBJ databases">
        <title>Identification of Malikia spinosa a prominent benzene-, toluene-, and ethylbenzene-degrading bacterium: enrichment, isolation and whole genome sequencing.</title>
        <authorList>
            <person name="Tancsics A."/>
            <person name="Revesz F."/>
            <person name="Kriszt B."/>
        </authorList>
    </citation>
    <scope>NUCLEOTIDE SEQUENCE [LARGE SCALE GENOMIC DNA]</scope>
    <source>
        <strain evidence="2 3">AB6</strain>
    </source>
</reference>
<feature type="domain" description="Glycosyl transferase family 1" evidence="1">
    <location>
        <begin position="203"/>
        <end position="322"/>
    </location>
</feature>
<dbReference type="AlphaFoldDB" id="A0A7C9MY97"/>
<sequence>MSTTTNIFVCSSYYIPGFKGGGPIRTIANMIDRLGNEFKFYVYTSDRDLGERVPYATIQSNVWQSVGNANVFYASPERFPGFRLWRQISNFQGNILNVNSFFSLNFSILPLIIWRILKPNTMIIIGPRGEFSKGALSFKSTKKKLFLTFAKKLGVYNKVIWHASSDFEATDIRCVMGNHVRVRVAIDISSTKAEITIKERTLDAPLRIIFLSRISPMKNLLGAIEVLKKVNSNVIFDVFGPTEDKLYWKSCQKAAKSLPSNIKFRYCGTLQPMEVLNRLAEYDLFFLPTLGENFGHVIAEALSSGLPVLISDATPWRDLAEKSLGWDISLSQIDKFSECIEVCATKSASDYLQWRQSIRTWALGNVGNHEAIEQNRCLFMTLDSQNEY</sequence>
<dbReference type="EMBL" id="VYSB01000014">
    <property type="protein sequence ID" value="MYZ53001.1"/>
    <property type="molecule type" value="Genomic_DNA"/>
</dbReference>
<proteinExistence type="predicted"/>
<name>A0A7C9MY97_9BURK</name>
<dbReference type="PANTHER" id="PTHR45947">
    <property type="entry name" value="SULFOQUINOVOSYL TRANSFERASE SQD2"/>
    <property type="match status" value="1"/>
</dbReference>
<evidence type="ECO:0000259" key="1">
    <source>
        <dbReference type="Pfam" id="PF00534"/>
    </source>
</evidence>
<dbReference type="InterPro" id="IPR001296">
    <property type="entry name" value="Glyco_trans_1"/>
</dbReference>